<name>A0A6J6IB83_9ZZZZ</name>
<evidence type="ECO:0000313" key="3">
    <source>
        <dbReference type="EMBL" id="CAB4621457.1"/>
    </source>
</evidence>
<organism evidence="3">
    <name type="scientific">freshwater metagenome</name>
    <dbReference type="NCBI Taxonomy" id="449393"/>
    <lineage>
        <taxon>unclassified sequences</taxon>
        <taxon>metagenomes</taxon>
        <taxon>ecological metagenomes</taxon>
    </lineage>
</organism>
<gene>
    <name evidence="3" type="ORF">UFOPK1908_00823</name>
</gene>
<evidence type="ECO:0000256" key="2">
    <source>
        <dbReference type="SAM" id="Phobius"/>
    </source>
</evidence>
<feature type="transmembrane region" description="Helical" evidence="2">
    <location>
        <begin position="48"/>
        <end position="70"/>
    </location>
</feature>
<dbReference type="Pfam" id="PF09534">
    <property type="entry name" value="Trp_oprn_chp"/>
    <property type="match status" value="1"/>
</dbReference>
<reference evidence="3" key="1">
    <citation type="submission" date="2020-05" db="EMBL/GenBank/DDBJ databases">
        <authorList>
            <person name="Chiriac C."/>
            <person name="Salcher M."/>
            <person name="Ghai R."/>
            <person name="Kavagutti S V."/>
        </authorList>
    </citation>
    <scope>NUCLEOTIDE SEQUENCE</scope>
</reference>
<feature type="region of interest" description="Disordered" evidence="1">
    <location>
        <begin position="164"/>
        <end position="186"/>
    </location>
</feature>
<feature type="transmembrane region" description="Helical" evidence="2">
    <location>
        <begin position="77"/>
        <end position="97"/>
    </location>
</feature>
<proteinExistence type="predicted"/>
<accession>A0A6J6IB83</accession>
<feature type="transmembrane region" description="Helical" evidence="2">
    <location>
        <begin position="7"/>
        <end position="28"/>
    </location>
</feature>
<protein>
    <submittedName>
        <fullName evidence="3">Unannotated protein</fullName>
    </submittedName>
</protein>
<keyword evidence="2" id="KW-0812">Transmembrane</keyword>
<feature type="transmembrane region" description="Helical" evidence="2">
    <location>
        <begin position="117"/>
        <end position="136"/>
    </location>
</feature>
<keyword evidence="2" id="KW-1133">Transmembrane helix</keyword>
<dbReference type="AlphaFoldDB" id="A0A6J6IB83"/>
<dbReference type="InterPro" id="IPR019051">
    <property type="entry name" value="Trp_biosyn_TM_oprn/chp"/>
</dbReference>
<evidence type="ECO:0000256" key="1">
    <source>
        <dbReference type="SAM" id="MobiDB-lite"/>
    </source>
</evidence>
<keyword evidence="2" id="KW-0472">Membrane</keyword>
<dbReference type="EMBL" id="CAEZVB010000033">
    <property type="protein sequence ID" value="CAB4621457.1"/>
    <property type="molecule type" value="Genomic_DNA"/>
</dbReference>
<sequence length="186" mass="19450">MTSRRSALTLLIVSAASILIVSSFTWATAVVNVLGGAGTREVSAAGNAVVPTVVSLSIVALAGSLAILALKGWARQMIGVLIVVVAIVIEISVFRFAMNPIVESGNDTVGSVALNQWWIVVMLLAIFLMLSGLITLRSSRAWSAMSAKYEGEAVRKESALSPWDALNAGQDPTSDLADPNSEPEPA</sequence>